<feature type="domain" description="BZIP" evidence="6">
    <location>
        <begin position="394"/>
        <end position="455"/>
    </location>
</feature>
<keyword evidence="2" id="KW-0805">Transcription regulation</keyword>
<evidence type="ECO:0000256" key="2">
    <source>
        <dbReference type="ARBA" id="ARBA00023015"/>
    </source>
</evidence>
<dbReference type="EMBL" id="AP012214">
    <property type="protein sequence ID" value="BAO38982.1"/>
    <property type="molecule type" value="Genomic_DNA"/>
</dbReference>
<feature type="compositionally biased region" description="Basic and acidic residues" evidence="5">
    <location>
        <begin position="74"/>
        <end position="86"/>
    </location>
</feature>
<feature type="region of interest" description="Disordered" evidence="5">
    <location>
        <begin position="211"/>
        <end position="303"/>
    </location>
</feature>
<keyword evidence="3" id="KW-0804">Transcription</keyword>
<accession>W0T5U6</accession>
<dbReference type="KEGG" id="kmx:KLMA_20524"/>
<evidence type="ECO:0000256" key="3">
    <source>
        <dbReference type="ARBA" id="ARBA00023163"/>
    </source>
</evidence>
<gene>
    <name evidence="7" type="primary">CST6</name>
    <name evidence="7" type="ORF">KLMA_20524</name>
</gene>
<organism evidence="7 8">
    <name type="scientific">Kluyveromyces marxianus (strain DMKU3-1042 / BCC 29191 / NBRC 104275)</name>
    <name type="common">Yeast</name>
    <name type="synonym">Candida kefyr</name>
    <dbReference type="NCBI Taxonomy" id="1003335"/>
    <lineage>
        <taxon>Eukaryota</taxon>
        <taxon>Fungi</taxon>
        <taxon>Dikarya</taxon>
        <taxon>Ascomycota</taxon>
        <taxon>Saccharomycotina</taxon>
        <taxon>Saccharomycetes</taxon>
        <taxon>Saccharomycetales</taxon>
        <taxon>Saccharomycetaceae</taxon>
        <taxon>Kluyveromyces</taxon>
    </lineage>
</organism>
<dbReference type="InterPro" id="IPR004827">
    <property type="entry name" value="bZIP"/>
</dbReference>
<dbReference type="PROSITE" id="PS50217">
    <property type="entry name" value="BZIP"/>
    <property type="match status" value="1"/>
</dbReference>
<protein>
    <submittedName>
        <fullName evidence="7">BZIP_1 super family</fullName>
    </submittedName>
</protein>
<evidence type="ECO:0000256" key="1">
    <source>
        <dbReference type="ARBA" id="ARBA00004123"/>
    </source>
</evidence>
<dbReference type="VEuPathDB" id="FungiDB:KLMA_20524"/>
<dbReference type="Gene3D" id="1.20.5.170">
    <property type="match status" value="1"/>
</dbReference>
<evidence type="ECO:0000259" key="6">
    <source>
        <dbReference type="PROSITE" id="PS50217"/>
    </source>
</evidence>
<evidence type="ECO:0000313" key="8">
    <source>
        <dbReference type="Proteomes" id="UP000065495"/>
    </source>
</evidence>
<feature type="compositionally biased region" description="Low complexity" evidence="5">
    <location>
        <begin position="490"/>
        <end position="513"/>
    </location>
</feature>
<feature type="region of interest" description="Disordered" evidence="5">
    <location>
        <begin position="364"/>
        <end position="389"/>
    </location>
</feature>
<dbReference type="CDD" id="cd14687">
    <property type="entry name" value="bZIP_ATF2"/>
    <property type="match status" value="1"/>
</dbReference>
<dbReference type="GO" id="GO:0005634">
    <property type="term" value="C:nucleus"/>
    <property type="evidence" value="ECO:0007669"/>
    <property type="project" value="UniProtKB-SubCell"/>
</dbReference>
<proteinExistence type="predicted"/>
<dbReference type="SMART" id="SM00338">
    <property type="entry name" value="BRLZ"/>
    <property type="match status" value="1"/>
</dbReference>
<evidence type="ECO:0000256" key="4">
    <source>
        <dbReference type="ARBA" id="ARBA00023242"/>
    </source>
</evidence>
<dbReference type="GO" id="GO:0003700">
    <property type="term" value="F:DNA-binding transcription factor activity"/>
    <property type="evidence" value="ECO:0007669"/>
    <property type="project" value="InterPro"/>
</dbReference>
<feature type="region of interest" description="Disordered" evidence="5">
    <location>
        <begin position="70"/>
        <end position="91"/>
    </location>
</feature>
<comment type="subcellular location">
    <subcellularLocation>
        <location evidence="1">Nucleus</location>
    </subcellularLocation>
</comment>
<keyword evidence="4" id="KW-0539">Nucleus</keyword>
<name>W0T5U6_KLUMD</name>
<evidence type="ECO:0000256" key="5">
    <source>
        <dbReference type="SAM" id="MobiDB-lite"/>
    </source>
</evidence>
<dbReference type="PANTHER" id="PTHR19304">
    <property type="entry name" value="CYCLIC-AMP RESPONSE ELEMENT BINDING PROTEIN"/>
    <property type="match status" value="1"/>
</dbReference>
<dbReference type="Proteomes" id="UP000065495">
    <property type="component" value="Chromosome 2"/>
</dbReference>
<dbReference type="PROSITE" id="PS00036">
    <property type="entry name" value="BZIP_BASIC"/>
    <property type="match status" value="1"/>
</dbReference>
<dbReference type="RefSeq" id="XP_022674847.1">
    <property type="nucleotide sequence ID" value="XM_022818151.1"/>
</dbReference>
<sequence length="513" mass="55414">MNSDNRDPLIKVEMESSGRLNGALGSVDVPISFPDDILGGGVGTGSTNSPAITDAIPSASATAPISQVGNRIVKNGEDNSKQRSDVDGSSGVISPNAAAVAAVVANSSNFVTGPGPVPNSAPPNLNFGTSDGMVVDENTKFANSRMTNANFAMFPSYMQAHSLMDPSIQESLSPFFQPFGVDSSHFPMTNPPIFQSALATDSFNPRRRRISISNGQIGQLGEDEDNVESIYYSQPPPMPPMRSSQMQTNNSRVKMESPLTHGNSNNNDNNNSNSNSGNGNDNRNVSNSGNNNNNSDGRSVAYNMTLGANSGNFAPSTSQLYASKMSFQQLQQESKSFGQSVEEPPSGPMTREFGQNSAYAMEMSTQGSDASSVKSNGSHKSSDRHALPGTAAWKRARLLERNRIAASKCRQRKKIAQEQLQKDVVVLKNSNKIMKSKLEFYQKLVTKFKRFMELHMESCGGNKDGLTMIEEMLKIDHDLQQDDQGNLVKSNSSSDSHSNTNTNTNPNTYSYKN</sequence>
<feature type="compositionally biased region" description="Low complexity" evidence="5">
    <location>
        <begin position="262"/>
        <end position="300"/>
    </location>
</feature>
<dbReference type="Pfam" id="PF00170">
    <property type="entry name" value="bZIP_1"/>
    <property type="match status" value="1"/>
</dbReference>
<dbReference type="InterPro" id="IPR051027">
    <property type="entry name" value="bZIP_transcription_factors"/>
</dbReference>
<feature type="region of interest" description="Disordered" evidence="5">
    <location>
        <begin position="484"/>
        <end position="513"/>
    </location>
</feature>
<dbReference type="GeneID" id="34714992"/>
<reference evidence="7 8" key="1">
    <citation type="journal article" date="2015" name="Biotechnol. Biofuels">
        <title>Genetic basis of the highly efficient yeast Kluyveromyces marxianus: complete genome sequence and transcriptome analyses.</title>
        <authorList>
            <person name="Lertwattanasakul N."/>
            <person name="Kosaka T."/>
            <person name="Hosoyama A."/>
            <person name="Suzuki Y."/>
            <person name="Rodrussamee N."/>
            <person name="Matsutani M."/>
            <person name="Murata M."/>
            <person name="Fujimoto N."/>
            <person name="Suprayogi"/>
            <person name="Tsuchikane K."/>
            <person name="Limtong S."/>
            <person name="Fujita N."/>
            <person name="Yamada M."/>
        </authorList>
    </citation>
    <scope>NUCLEOTIDE SEQUENCE [LARGE SCALE GENOMIC DNA]</scope>
    <source>
        <strain evidence="8">DMKU3-1042 / BCC 29191 / NBRC 104275</strain>
    </source>
</reference>
<dbReference type="InterPro" id="IPR046347">
    <property type="entry name" value="bZIP_sf"/>
</dbReference>
<dbReference type="AlphaFoldDB" id="W0T5U6"/>
<evidence type="ECO:0000313" key="7">
    <source>
        <dbReference type="EMBL" id="BAO38982.1"/>
    </source>
</evidence>
<dbReference type="OrthoDB" id="295274at2759"/>
<dbReference type="SUPFAM" id="SSF57959">
    <property type="entry name" value="Leucine zipper domain"/>
    <property type="match status" value="1"/>
</dbReference>